<feature type="signal peptide" evidence="4">
    <location>
        <begin position="1"/>
        <end position="25"/>
    </location>
</feature>
<dbReference type="HOGENOM" id="CLU_012243_4_0_1"/>
<evidence type="ECO:0000256" key="2">
    <source>
        <dbReference type="ARBA" id="ARBA00022801"/>
    </source>
</evidence>
<dbReference type="SUPFAM" id="SSF51126">
    <property type="entry name" value="Pectin lyase-like"/>
    <property type="match status" value="1"/>
</dbReference>
<evidence type="ECO:0000256" key="3">
    <source>
        <dbReference type="ARBA" id="ARBA00023085"/>
    </source>
</evidence>
<accession>A0A0D9X5F4</accession>
<reference evidence="6" key="3">
    <citation type="submission" date="2015-04" db="UniProtKB">
        <authorList>
            <consortium name="EnsemblPlants"/>
        </authorList>
    </citation>
    <scope>IDENTIFICATION</scope>
</reference>
<dbReference type="InterPro" id="IPR000070">
    <property type="entry name" value="Pectinesterase_cat"/>
</dbReference>
<protein>
    <recommendedName>
        <fullName evidence="5">Pectinesterase catalytic domain-containing protein</fullName>
    </recommendedName>
</protein>
<dbReference type="GO" id="GO:0042545">
    <property type="term" value="P:cell wall modification"/>
    <property type="evidence" value="ECO:0007669"/>
    <property type="project" value="InterPro"/>
</dbReference>
<dbReference type="STRING" id="77586.A0A0D9X5F4"/>
<dbReference type="EnsemblPlants" id="LPERR08G05740.1">
    <property type="protein sequence ID" value="LPERR08G05740.1"/>
    <property type="gene ID" value="LPERR08G05740"/>
</dbReference>
<evidence type="ECO:0000313" key="6">
    <source>
        <dbReference type="EnsemblPlants" id="LPERR08G05740.1"/>
    </source>
</evidence>
<evidence type="ECO:0000313" key="7">
    <source>
        <dbReference type="Proteomes" id="UP000032180"/>
    </source>
</evidence>
<comment type="pathway">
    <text evidence="1">Glycan metabolism; pectin degradation; 2-dehydro-3-deoxy-D-gluconate from pectin: step 1/5.</text>
</comment>
<evidence type="ECO:0000256" key="1">
    <source>
        <dbReference type="ARBA" id="ARBA00005184"/>
    </source>
</evidence>
<dbReference type="AlphaFoldDB" id="A0A0D9X5F4"/>
<keyword evidence="4" id="KW-0732">Signal</keyword>
<feature type="domain" description="Pectinesterase catalytic" evidence="5">
    <location>
        <begin position="58"/>
        <end position="296"/>
    </location>
</feature>
<proteinExistence type="predicted"/>
<keyword evidence="7" id="KW-1185">Reference proteome</keyword>
<dbReference type="eggNOG" id="ENOG502QRGV">
    <property type="taxonomic scope" value="Eukaryota"/>
</dbReference>
<dbReference type="InterPro" id="IPR011050">
    <property type="entry name" value="Pectin_lyase_fold/virulence"/>
</dbReference>
<reference evidence="6 7" key="1">
    <citation type="submission" date="2012-08" db="EMBL/GenBank/DDBJ databases">
        <title>Oryza genome evolution.</title>
        <authorList>
            <person name="Wing R.A."/>
        </authorList>
    </citation>
    <scope>NUCLEOTIDE SEQUENCE</scope>
</reference>
<dbReference type="GO" id="GO:0045490">
    <property type="term" value="P:pectin catabolic process"/>
    <property type="evidence" value="ECO:0007669"/>
    <property type="project" value="UniProtKB-UniPathway"/>
</dbReference>
<name>A0A0D9X5F4_9ORYZ</name>
<dbReference type="Proteomes" id="UP000032180">
    <property type="component" value="Chromosome 8"/>
</dbReference>
<feature type="chain" id="PRO_5011114856" description="Pectinesterase catalytic domain-containing protein" evidence="4">
    <location>
        <begin position="26"/>
        <end position="296"/>
    </location>
</feature>
<dbReference type="PANTHER" id="PTHR31707">
    <property type="entry name" value="PECTINESTERASE"/>
    <property type="match status" value="1"/>
</dbReference>
<evidence type="ECO:0000259" key="5">
    <source>
        <dbReference type="Pfam" id="PF01095"/>
    </source>
</evidence>
<dbReference type="Gene3D" id="2.160.20.10">
    <property type="entry name" value="Single-stranded right-handed beta-helix, Pectin lyase-like"/>
    <property type="match status" value="1"/>
</dbReference>
<dbReference type="InterPro" id="IPR012334">
    <property type="entry name" value="Pectin_lyas_fold"/>
</dbReference>
<keyword evidence="3" id="KW-0063">Aspartyl esterase</keyword>
<dbReference type="UniPathway" id="UPA00545">
    <property type="reaction ID" value="UER00823"/>
</dbReference>
<keyword evidence="2" id="KW-0378">Hydrolase</keyword>
<sequence>MKEKKAVVVELLPLILWLLVVAAAATSTTTSTHGELPVWVRARERRLLAQSVAGMEVDAVVAMDGSGQYMSIKEALEAAPADDSKRYVVYVKKGKYVGKVEIRRKKVMLVGDGIGETILSGRLSNRTKGTPCTATLSVHGEGFIGRDFTVENTAGPEEKQAVALLANASQSVFLQCEMTGYQDTLLAEKYTQFYKDCVISGSVDFIWGDAAAVFQGCLLLARRPLKGGHNTITAQGRNDPRGTSGFVFQKCVVTSKENLAGVDTFLGRPWGQYARVLFMQCDLDAAVVHPRGWTRW</sequence>
<dbReference type="Gramene" id="LPERR08G05740.1">
    <property type="protein sequence ID" value="LPERR08G05740.1"/>
    <property type="gene ID" value="LPERR08G05740"/>
</dbReference>
<dbReference type="Pfam" id="PF01095">
    <property type="entry name" value="Pectinesterase"/>
    <property type="match status" value="1"/>
</dbReference>
<dbReference type="GO" id="GO:0030599">
    <property type="term" value="F:pectinesterase activity"/>
    <property type="evidence" value="ECO:0007669"/>
    <property type="project" value="InterPro"/>
</dbReference>
<organism evidence="6 7">
    <name type="scientific">Leersia perrieri</name>
    <dbReference type="NCBI Taxonomy" id="77586"/>
    <lineage>
        <taxon>Eukaryota</taxon>
        <taxon>Viridiplantae</taxon>
        <taxon>Streptophyta</taxon>
        <taxon>Embryophyta</taxon>
        <taxon>Tracheophyta</taxon>
        <taxon>Spermatophyta</taxon>
        <taxon>Magnoliopsida</taxon>
        <taxon>Liliopsida</taxon>
        <taxon>Poales</taxon>
        <taxon>Poaceae</taxon>
        <taxon>BOP clade</taxon>
        <taxon>Oryzoideae</taxon>
        <taxon>Oryzeae</taxon>
        <taxon>Oryzinae</taxon>
        <taxon>Leersia</taxon>
    </lineage>
</organism>
<reference evidence="7" key="2">
    <citation type="submission" date="2013-12" db="EMBL/GenBank/DDBJ databases">
        <authorList>
            <person name="Yu Y."/>
            <person name="Lee S."/>
            <person name="de Baynast K."/>
            <person name="Wissotski M."/>
            <person name="Liu L."/>
            <person name="Talag J."/>
            <person name="Goicoechea J."/>
            <person name="Angelova A."/>
            <person name="Jetty R."/>
            <person name="Kudrna D."/>
            <person name="Golser W."/>
            <person name="Rivera L."/>
            <person name="Zhang J."/>
            <person name="Wing R."/>
        </authorList>
    </citation>
    <scope>NUCLEOTIDE SEQUENCE</scope>
</reference>
<evidence type="ECO:0000256" key="4">
    <source>
        <dbReference type="SAM" id="SignalP"/>
    </source>
</evidence>